<protein>
    <submittedName>
        <fullName evidence="2">Uncharacterized protein</fullName>
    </submittedName>
</protein>
<dbReference type="EMBL" id="BMAT01012476">
    <property type="protein sequence ID" value="GFR93028.1"/>
    <property type="molecule type" value="Genomic_DNA"/>
</dbReference>
<feature type="region of interest" description="Disordered" evidence="1">
    <location>
        <begin position="69"/>
        <end position="101"/>
    </location>
</feature>
<evidence type="ECO:0000313" key="2">
    <source>
        <dbReference type="EMBL" id="GFR93028.1"/>
    </source>
</evidence>
<feature type="compositionally biased region" description="Low complexity" evidence="1">
    <location>
        <begin position="87"/>
        <end position="100"/>
    </location>
</feature>
<feature type="compositionally biased region" description="Polar residues" evidence="1">
    <location>
        <begin position="224"/>
        <end position="247"/>
    </location>
</feature>
<gene>
    <name evidence="2" type="ORF">ElyMa_006215700</name>
</gene>
<reference evidence="2 3" key="1">
    <citation type="journal article" date="2021" name="Elife">
        <title>Chloroplast acquisition without the gene transfer in kleptoplastic sea slugs, Plakobranchus ocellatus.</title>
        <authorList>
            <person name="Maeda T."/>
            <person name="Takahashi S."/>
            <person name="Yoshida T."/>
            <person name="Shimamura S."/>
            <person name="Takaki Y."/>
            <person name="Nagai Y."/>
            <person name="Toyoda A."/>
            <person name="Suzuki Y."/>
            <person name="Arimoto A."/>
            <person name="Ishii H."/>
            <person name="Satoh N."/>
            <person name="Nishiyama T."/>
            <person name="Hasebe M."/>
            <person name="Maruyama T."/>
            <person name="Minagawa J."/>
            <person name="Obokata J."/>
            <person name="Shigenobu S."/>
        </authorList>
    </citation>
    <scope>NUCLEOTIDE SEQUENCE [LARGE SCALE GENOMIC DNA]</scope>
</reference>
<evidence type="ECO:0000256" key="1">
    <source>
        <dbReference type="SAM" id="MobiDB-lite"/>
    </source>
</evidence>
<evidence type="ECO:0000313" key="3">
    <source>
        <dbReference type="Proteomes" id="UP000762676"/>
    </source>
</evidence>
<proteinExistence type="predicted"/>
<dbReference type="Proteomes" id="UP000762676">
    <property type="component" value="Unassembled WGS sequence"/>
</dbReference>
<dbReference type="AlphaFoldDB" id="A0AAV4H535"/>
<feature type="compositionally biased region" description="Basic residues" evidence="1">
    <location>
        <begin position="143"/>
        <end position="152"/>
    </location>
</feature>
<sequence length="379" mass="41159">MNNQHKMHTPVKVANGQKVSNQLRSGQRLTSLWSGHRPLTETVHGFLEETRQNQADHCADHCHVDRSGHQTGISSGLPLGASTPELSSSAKKFSPSTSASDLCSQGSVCSLQIDSGIGSEAASVLGSSSQLVSSDYVDNARNQTHHAPHKRKGVPDCSADLESSPPPSDDDSGISEITQHMNRRGSDSITLHTQVSLDSEVEFKSQTVDHPGRIACPQGDGKNPSKQCPLSTPTTDAPSDKYQNSRNSLDKINSKQPKLPQESACAKYSSCRWVLAYLCFLARFMQTALRQSLGIAIIGMTLKIAERVVTPDAGWEAWEADMARNDTGIHRDNLSSSSSGSSSREPVFLNLVRNGSTWKWTDENGHNWTMVVSMVSTYL</sequence>
<organism evidence="2 3">
    <name type="scientific">Elysia marginata</name>
    <dbReference type="NCBI Taxonomy" id="1093978"/>
    <lineage>
        <taxon>Eukaryota</taxon>
        <taxon>Metazoa</taxon>
        <taxon>Spiralia</taxon>
        <taxon>Lophotrochozoa</taxon>
        <taxon>Mollusca</taxon>
        <taxon>Gastropoda</taxon>
        <taxon>Heterobranchia</taxon>
        <taxon>Euthyneura</taxon>
        <taxon>Panpulmonata</taxon>
        <taxon>Sacoglossa</taxon>
        <taxon>Placobranchoidea</taxon>
        <taxon>Plakobranchidae</taxon>
        <taxon>Elysia</taxon>
    </lineage>
</organism>
<comment type="caution">
    <text evidence="2">The sequence shown here is derived from an EMBL/GenBank/DDBJ whole genome shotgun (WGS) entry which is preliminary data.</text>
</comment>
<feature type="region of interest" description="Disordered" evidence="1">
    <location>
        <begin position="208"/>
        <end position="257"/>
    </location>
</feature>
<accession>A0AAV4H535</accession>
<name>A0AAV4H535_9GAST</name>
<keyword evidence="3" id="KW-1185">Reference proteome</keyword>
<feature type="region of interest" description="Disordered" evidence="1">
    <location>
        <begin position="142"/>
        <end position="175"/>
    </location>
</feature>